<keyword evidence="3" id="KW-1185">Reference proteome</keyword>
<accession>A0A7H9CJ64</accession>
<reference evidence="2 3" key="1">
    <citation type="submission" date="2020-02" db="EMBL/GenBank/DDBJ databases">
        <title>Complete genome sequence of the novel Campylobacter species Candidatus Campylobacter infans.</title>
        <authorList>
            <person name="Duim B."/>
            <person name="Zomer A."/>
            <person name="van der Graaf L."/>
            <person name="Wagenaar J."/>
        </authorList>
    </citation>
    <scope>NUCLEOTIDE SEQUENCE [LARGE SCALE GENOMIC DNA]</scope>
    <source>
        <strain evidence="2 3">19S00001</strain>
    </source>
</reference>
<name>A0A7H9CJ64_9BACT</name>
<evidence type="ECO:0000313" key="3">
    <source>
        <dbReference type="Proteomes" id="UP000509414"/>
    </source>
</evidence>
<gene>
    <name evidence="2" type="ORF">CINF_1687</name>
</gene>
<sequence length="540" mass="64565">MAIIDNGEGFIEANLKSFEEYRTTHKKHLGCKGIGRLIYLKIFKNIKIQSQNMEIDFNISGVNSEKVSENYELTNILFLNPIQNCYINFNTITQDIKEHFLADFKLQTKEIRINIYENGTFKESIKSTDIPHFETKNFQIKNYSFNISYIFGNDKFKNEGFYAANKRVVIKNSEQEQDRKYDLPKEKDIRIVYILESEYFDKNVNDERNELQIYPKQKNTLQFEDLNWDEIYSELENQLSTIYKEHNFNIDKTIETNRQQLAANLPYLSAYFADRNELNIKDMQDKAKQEFDDDKEFLRQEKNKSNKNYEIKLNKVTQAELAEYIFDRDKIIQKLKQSVKNGDVEEKIHNLFMAKRTNDETQNYKSNNIWLFDDRFMSYDKIFSDIQIKNIFPQLHKNIERPDILSIISNTYEKEKITDILLIEFKRPEPNKEYFSRANQQLLDYASYINESLSQAKLRIWAYGFLEIDDNIQRTIRNQDFNEIYTGSRFPIFYKYNARNNVIVNFMDYNALICDAENRNKLFLDILRGKCIQTEIKTKE</sequence>
<evidence type="ECO:0008006" key="4">
    <source>
        <dbReference type="Google" id="ProtNLM"/>
    </source>
</evidence>
<dbReference type="KEGG" id="cinf:CINF_1687"/>
<feature type="coiled-coil region" evidence="1">
    <location>
        <begin position="288"/>
        <end position="319"/>
    </location>
</feature>
<evidence type="ECO:0000256" key="1">
    <source>
        <dbReference type="SAM" id="Coils"/>
    </source>
</evidence>
<dbReference type="AlphaFoldDB" id="A0A7H9CJ64"/>
<proteinExistence type="predicted"/>
<keyword evidence="1" id="KW-0175">Coiled coil</keyword>
<dbReference type="EMBL" id="CP049075">
    <property type="protein sequence ID" value="QLI06160.1"/>
    <property type="molecule type" value="Genomic_DNA"/>
</dbReference>
<organism evidence="2 3">
    <name type="scientific">Candidatus Campylobacter infans</name>
    <dbReference type="NCBI Taxonomy" id="2561898"/>
    <lineage>
        <taxon>Bacteria</taxon>
        <taxon>Pseudomonadati</taxon>
        <taxon>Campylobacterota</taxon>
        <taxon>Epsilonproteobacteria</taxon>
        <taxon>Campylobacterales</taxon>
        <taxon>Campylobacteraceae</taxon>
        <taxon>Campylobacter</taxon>
    </lineage>
</organism>
<dbReference type="Proteomes" id="UP000509414">
    <property type="component" value="Chromosome"/>
</dbReference>
<evidence type="ECO:0000313" key="2">
    <source>
        <dbReference type="EMBL" id="QLI06160.1"/>
    </source>
</evidence>
<protein>
    <recommendedName>
        <fullName evidence="4">ATP-binding protein</fullName>
    </recommendedName>
</protein>